<name>A0A0B6X3H5_XENBV</name>
<organism evidence="1 2">
    <name type="scientific">Xenorhabdus bovienii</name>
    <name type="common">Xenorhabdus nematophila subsp. bovienii</name>
    <dbReference type="NCBI Taxonomy" id="40576"/>
    <lineage>
        <taxon>Bacteria</taxon>
        <taxon>Pseudomonadati</taxon>
        <taxon>Pseudomonadota</taxon>
        <taxon>Gammaproteobacteria</taxon>
        <taxon>Enterobacterales</taxon>
        <taxon>Morganellaceae</taxon>
        <taxon>Xenorhabdus</taxon>
    </lineage>
</organism>
<dbReference type="Gene3D" id="1.10.3230.30">
    <property type="entry name" value="Phage gp6-like head-tail connector protein"/>
    <property type="match status" value="1"/>
</dbReference>
<reference evidence="1 2" key="1">
    <citation type="submission" date="2014-02" db="EMBL/GenBank/DDBJ databases">
        <authorList>
            <person name="Genoscope - CEA"/>
        </authorList>
    </citation>
    <scope>NUCLEOTIDE SEQUENCE [LARGE SCALE GENOMIC DNA]</scope>
    <source>
        <strain evidence="1 2">CS03</strain>
    </source>
</reference>
<evidence type="ECO:0008006" key="3">
    <source>
        <dbReference type="Google" id="ProtNLM"/>
    </source>
</evidence>
<proteinExistence type="predicted"/>
<accession>A0A0B6X3H5</accession>
<protein>
    <recommendedName>
        <fullName evidence="3">Sb8</fullName>
    </recommendedName>
</protein>
<dbReference type="RefSeq" id="WP_046335911.1">
    <property type="nucleotide sequence ID" value="NZ_CAWMEF010000001.1"/>
</dbReference>
<sequence>MPFPTLDLLRQQCRLDSDNPAEDDLLNTYSRAAIKRAESYLNRRLYENAVPEDDPDGLLVTDDVALAIMLIVGFWYDNREAQSLPMGFQALLEPYRFIPL</sequence>
<gene>
    <name evidence="1" type="ORF">XBW1_0768</name>
</gene>
<evidence type="ECO:0000313" key="2">
    <source>
        <dbReference type="Proteomes" id="UP000032930"/>
    </source>
</evidence>
<dbReference type="InterPro" id="IPR006450">
    <property type="entry name" value="Phage_HK97_gp6-like"/>
</dbReference>
<dbReference type="InterPro" id="IPR021146">
    <property type="entry name" value="Phage_gp6-like_head-tail"/>
</dbReference>
<dbReference type="NCBIfam" id="TIGR01560">
    <property type="entry name" value="put_DNA_pack"/>
    <property type="match status" value="1"/>
</dbReference>
<dbReference type="AlphaFoldDB" id="A0A0B6X3H5"/>
<dbReference type="Proteomes" id="UP000032930">
    <property type="component" value="Chromosome"/>
</dbReference>
<evidence type="ECO:0000313" key="1">
    <source>
        <dbReference type="EMBL" id="CDM88125.1"/>
    </source>
</evidence>
<dbReference type="EMBL" id="FO818637">
    <property type="protein sequence ID" value="CDM88125.1"/>
    <property type="molecule type" value="Genomic_DNA"/>
</dbReference>
<dbReference type="KEGG" id="xbv:XBW1_0768"/>
<dbReference type="CDD" id="cd08054">
    <property type="entry name" value="gp6"/>
    <property type="match status" value="1"/>
</dbReference>
<dbReference type="Pfam" id="PF05135">
    <property type="entry name" value="Phage_connect_1"/>
    <property type="match status" value="1"/>
</dbReference>